<organism evidence="1 2">
    <name type="scientific">Desulfococcus multivorans DSM 2059</name>
    <dbReference type="NCBI Taxonomy" id="1121405"/>
    <lineage>
        <taxon>Bacteria</taxon>
        <taxon>Pseudomonadati</taxon>
        <taxon>Thermodesulfobacteriota</taxon>
        <taxon>Desulfobacteria</taxon>
        <taxon>Desulfobacterales</taxon>
        <taxon>Desulfococcaceae</taxon>
        <taxon>Desulfococcus</taxon>
    </lineage>
</organism>
<keyword evidence="2" id="KW-1185">Reference proteome</keyword>
<dbReference type="AlphaFoldDB" id="S7TXK5"/>
<evidence type="ECO:0000313" key="1">
    <source>
        <dbReference type="EMBL" id="EPR41791.1"/>
    </source>
</evidence>
<name>S7TXK5_DESML</name>
<dbReference type="eggNOG" id="ENOG5033CDW">
    <property type="taxonomic scope" value="Bacteria"/>
</dbReference>
<reference evidence="1 2" key="1">
    <citation type="journal article" date="2013" name="Genome Announc.">
        <title>Draft genome sequences for three mercury-methylating, sulfate-reducing bacteria.</title>
        <authorList>
            <person name="Brown S.D."/>
            <person name="Hurt R.A.Jr."/>
            <person name="Gilmour C.C."/>
            <person name="Elias D.A."/>
        </authorList>
    </citation>
    <scope>NUCLEOTIDE SEQUENCE [LARGE SCALE GENOMIC DNA]</scope>
    <source>
        <strain evidence="1 2">DSM 2059</strain>
    </source>
</reference>
<dbReference type="Proteomes" id="UP000014977">
    <property type="component" value="Unassembled WGS sequence"/>
</dbReference>
<dbReference type="RefSeq" id="WP_020875826.1">
    <property type="nucleotide sequence ID" value="NZ_ATHJ01000072.1"/>
</dbReference>
<dbReference type="EMBL" id="ATHJ01000072">
    <property type="protein sequence ID" value="EPR41791.1"/>
    <property type="molecule type" value="Genomic_DNA"/>
</dbReference>
<dbReference type="STRING" id="897.B2D07_01525"/>
<proteinExistence type="predicted"/>
<comment type="caution">
    <text evidence="1">The sequence shown here is derived from an EMBL/GenBank/DDBJ whole genome shotgun (WGS) entry which is preliminary data.</text>
</comment>
<protein>
    <submittedName>
        <fullName evidence="1">Uncharacterized protein</fullName>
    </submittedName>
</protein>
<gene>
    <name evidence="1" type="ORF">dsmv_0091</name>
</gene>
<evidence type="ECO:0000313" key="2">
    <source>
        <dbReference type="Proteomes" id="UP000014977"/>
    </source>
</evidence>
<dbReference type="OrthoDB" id="5422828at2"/>
<sequence length="62" mass="7218">MSIQPQGEDLRKAVKWIAAERKFNPDKDIGLLIREACARFDLSPLDAEFLDRFIREKKLSDL</sequence>
<accession>S7TXK5</accession>